<dbReference type="PANTHER" id="PTHR46796">
    <property type="entry name" value="HTH-TYPE TRANSCRIPTIONAL ACTIVATOR RHAS-RELATED"/>
    <property type="match status" value="1"/>
</dbReference>
<dbReference type="PROSITE" id="PS01124">
    <property type="entry name" value="HTH_ARAC_FAMILY_2"/>
    <property type="match status" value="1"/>
</dbReference>
<dbReference type="GO" id="GO:0043565">
    <property type="term" value="F:sequence-specific DNA binding"/>
    <property type="evidence" value="ECO:0007669"/>
    <property type="project" value="InterPro"/>
</dbReference>
<evidence type="ECO:0000256" key="3">
    <source>
        <dbReference type="ARBA" id="ARBA00023163"/>
    </source>
</evidence>
<keyword evidence="1" id="KW-0805">Transcription regulation</keyword>
<dbReference type="PROSITE" id="PS00041">
    <property type="entry name" value="HTH_ARAC_FAMILY_1"/>
    <property type="match status" value="1"/>
</dbReference>
<dbReference type="InterPro" id="IPR018060">
    <property type="entry name" value="HTH_AraC"/>
</dbReference>
<reference evidence="5 6" key="1">
    <citation type="submission" date="2020-04" db="EMBL/GenBank/DDBJ databases">
        <authorList>
            <person name="De Canck E."/>
        </authorList>
    </citation>
    <scope>NUCLEOTIDE SEQUENCE [LARGE SCALE GENOMIC DNA]</scope>
    <source>
        <strain evidence="5 6">LMG 29542</strain>
    </source>
</reference>
<gene>
    <name evidence="5" type="primary">rhaR_5</name>
    <name evidence="5" type="ORF">LMG29542_04221</name>
</gene>
<accession>A0A6J5E9N5</accession>
<keyword evidence="2" id="KW-0238">DNA-binding</keyword>
<dbReference type="PANTHER" id="PTHR46796:SF6">
    <property type="entry name" value="ARAC SUBFAMILY"/>
    <property type="match status" value="1"/>
</dbReference>
<dbReference type="SUPFAM" id="SSF46689">
    <property type="entry name" value="Homeodomain-like"/>
    <property type="match status" value="2"/>
</dbReference>
<dbReference type="Proteomes" id="UP000494363">
    <property type="component" value="Unassembled WGS sequence"/>
</dbReference>
<evidence type="ECO:0000313" key="5">
    <source>
        <dbReference type="EMBL" id="CAB3762036.1"/>
    </source>
</evidence>
<dbReference type="EMBL" id="CADIKH010000019">
    <property type="protein sequence ID" value="CAB3762036.1"/>
    <property type="molecule type" value="Genomic_DNA"/>
</dbReference>
<dbReference type="PRINTS" id="PR00032">
    <property type="entry name" value="HTHARAC"/>
</dbReference>
<dbReference type="AlphaFoldDB" id="A0A6J5E9N5"/>
<name>A0A6J5E9N5_9BURK</name>
<dbReference type="InterPro" id="IPR020449">
    <property type="entry name" value="Tscrpt_reg_AraC-type_HTH"/>
</dbReference>
<feature type="domain" description="HTH araC/xylS-type" evidence="4">
    <location>
        <begin position="194"/>
        <end position="292"/>
    </location>
</feature>
<sequence>MKPERITAIANGTRKPLFAGEPVGMLSPSPSLLIETHQTHRDTLSTRVIPEQVLTLFLDSGFVEHAVEAKPPASIPVPAGAVVLSLRDQPETIRWVKSARVMSVRLEDRVLEDAARTLGKRGLHDIVPSSGVHDAQLTTLLQALYLEQANEYRVGRLYIDGIEQALAATLVSGHAQRASVPARQAGGLTAAQASRVAEFVRANLDRSITLEELAGYAGYSPSHFSLLFQRTFGMTAHRYLQRARIEYAKVSLAKPHRSILDIAIDCGFQTQQHFSRVFRAIVGVSPTEFKRSR</sequence>
<evidence type="ECO:0000256" key="1">
    <source>
        <dbReference type="ARBA" id="ARBA00023015"/>
    </source>
</evidence>
<evidence type="ECO:0000259" key="4">
    <source>
        <dbReference type="PROSITE" id="PS01124"/>
    </source>
</evidence>
<dbReference type="InterPro" id="IPR050204">
    <property type="entry name" value="AraC_XylS_family_regulators"/>
</dbReference>
<dbReference type="InterPro" id="IPR018062">
    <property type="entry name" value="HTH_AraC-typ_CS"/>
</dbReference>
<organism evidence="5 6">
    <name type="scientific">Paraburkholderia humisilvae</name>
    <dbReference type="NCBI Taxonomy" id="627669"/>
    <lineage>
        <taxon>Bacteria</taxon>
        <taxon>Pseudomonadati</taxon>
        <taxon>Pseudomonadota</taxon>
        <taxon>Betaproteobacteria</taxon>
        <taxon>Burkholderiales</taxon>
        <taxon>Burkholderiaceae</taxon>
        <taxon>Paraburkholderia</taxon>
    </lineage>
</organism>
<dbReference type="GO" id="GO:0003700">
    <property type="term" value="F:DNA-binding transcription factor activity"/>
    <property type="evidence" value="ECO:0007669"/>
    <property type="project" value="InterPro"/>
</dbReference>
<dbReference type="InterPro" id="IPR009057">
    <property type="entry name" value="Homeodomain-like_sf"/>
</dbReference>
<keyword evidence="3" id="KW-0804">Transcription</keyword>
<keyword evidence="6" id="KW-1185">Reference proteome</keyword>
<evidence type="ECO:0000313" key="6">
    <source>
        <dbReference type="Proteomes" id="UP000494363"/>
    </source>
</evidence>
<dbReference type="SMART" id="SM00342">
    <property type="entry name" value="HTH_ARAC"/>
    <property type="match status" value="1"/>
</dbReference>
<dbReference type="Gene3D" id="1.10.10.60">
    <property type="entry name" value="Homeodomain-like"/>
    <property type="match status" value="2"/>
</dbReference>
<dbReference type="Pfam" id="PF12833">
    <property type="entry name" value="HTH_18"/>
    <property type="match status" value="1"/>
</dbReference>
<evidence type="ECO:0000256" key="2">
    <source>
        <dbReference type="ARBA" id="ARBA00023125"/>
    </source>
</evidence>
<protein>
    <submittedName>
        <fullName evidence="5">HTH-type transcriptional activator RhaR</fullName>
    </submittedName>
</protein>
<proteinExistence type="predicted"/>